<dbReference type="Proteomes" id="UP001238088">
    <property type="component" value="Unassembled WGS sequence"/>
</dbReference>
<dbReference type="InterPro" id="IPR029044">
    <property type="entry name" value="Nucleotide-diphossugar_trans"/>
</dbReference>
<evidence type="ECO:0000256" key="6">
    <source>
        <dbReference type="ARBA" id="ARBA00023136"/>
    </source>
</evidence>
<dbReference type="InterPro" id="IPR051612">
    <property type="entry name" value="Teichoic_Acid_Biosynth"/>
</dbReference>
<dbReference type="Gene3D" id="3.40.50.12580">
    <property type="match status" value="1"/>
</dbReference>
<keyword evidence="3" id="KW-1003">Cell membrane</keyword>
<evidence type="ECO:0000256" key="4">
    <source>
        <dbReference type="ARBA" id="ARBA00022679"/>
    </source>
</evidence>
<keyword evidence="6" id="KW-0472">Membrane</keyword>
<dbReference type="SUPFAM" id="SSF53756">
    <property type="entry name" value="UDP-Glycosyltransferase/glycogen phosphorylase"/>
    <property type="match status" value="1"/>
</dbReference>
<proteinExistence type="inferred from homology"/>
<dbReference type="Pfam" id="PF04464">
    <property type="entry name" value="Glyphos_transf"/>
    <property type="match status" value="1"/>
</dbReference>
<dbReference type="SUPFAM" id="SSF53448">
    <property type="entry name" value="Nucleotide-diphospho-sugar transferases"/>
    <property type="match status" value="1"/>
</dbReference>
<keyword evidence="9" id="KW-1185">Reference proteome</keyword>
<evidence type="ECO:0000259" key="7">
    <source>
        <dbReference type="Pfam" id="PF00535"/>
    </source>
</evidence>
<evidence type="ECO:0000313" key="9">
    <source>
        <dbReference type="Proteomes" id="UP001238088"/>
    </source>
</evidence>
<dbReference type="CDD" id="cd00761">
    <property type="entry name" value="Glyco_tranf_GTA_type"/>
    <property type="match status" value="1"/>
</dbReference>
<dbReference type="InterPro" id="IPR007554">
    <property type="entry name" value="Glycerophosphate_synth"/>
</dbReference>
<dbReference type="Gene3D" id="3.40.50.11820">
    <property type="match status" value="1"/>
</dbReference>
<dbReference type="PANTHER" id="PTHR37316:SF3">
    <property type="entry name" value="TEICHOIC ACID GLYCEROL-PHOSPHATE TRANSFERASE"/>
    <property type="match status" value="1"/>
</dbReference>
<dbReference type="Pfam" id="PF00535">
    <property type="entry name" value="Glycos_transf_2"/>
    <property type="match status" value="1"/>
</dbReference>
<dbReference type="GO" id="GO:0047355">
    <property type="term" value="F:CDP-glycerol glycerophosphotransferase activity"/>
    <property type="evidence" value="ECO:0007669"/>
    <property type="project" value="UniProtKB-EC"/>
</dbReference>
<dbReference type="RefSeq" id="WP_307472425.1">
    <property type="nucleotide sequence ID" value="NZ_JAUSUB010000003.1"/>
</dbReference>
<evidence type="ECO:0000313" key="8">
    <source>
        <dbReference type="EMBL" id="MDQ0269114.1"/>
    </source>
</evidence>
<reference evidence="8 9" key="1">
    <citation type="submission" date="2023-07" db="EMBL/GenBank/DDBJ databases">
        <title>Genomic Encyclopedia of Type Strains, Phase IV (KMG-IV): sequencing the most valuable type-strain genomes for metagenomic binning, comparative biology and taxonomic classification.</title>
        <authorList>
            <person name="Goeker M."/>
        </authorList>
    </citation>
    <scope>NUCLEOTIDE SEQUENCE [LARGE SCALE GENOMIC DNA]</scope>
    <source>
        <strain evidence="8 9">DSM 23494</strain>
    </source>
</reference>
<organism evidence="8 9">
    <name type="scientific">Cytobacillus purgationiresistens</name>
    <dbReference type="NCBI Taxonomy" id="863449"/>
    <lineage>
        <taxon>Bacteria</taxon>
        <taxon>Bacillati</taxon>
        <taxon>Bacillota</taxon>
        <taxon>Bacilli</taxon>
        <taxon>Bacillales</taxon>
        <taxon>Bacillaceae</taxon>
        <taxon>Cytobacillus</taxon>
    </lineage>
</organism>
<evidence type="ECO:0000256" key="1">
    <source>
        <dbReference type="ARBA" id="ARBA00004202"/>
    </source>
</evidence>
<name>A0ABU0ACY1_9BACI</name>
<keyword evidence="4 8" id="KW-0808">Transferase</keyword>
<keyword evidence="5" id="KW-0777">Teichoic acid biosynthesis</keyword>
<comment type="similarity">
    <text evidence="2">Belongs to the CDP-glycerol glycerophosphotransferase family.</text>
</comment>
<dbReference type="InterPro" id="IPR043149">
    <property type="entry name" value="TagF_N"/>
</dbReference>
<evidence type="ECO:0000256" key="3">
    <source>
        <dbReference type="ARBA" id="ARBA00022475"/>
    </source>
</evidence>
<dbReference type="EC" id="2.7.8.12" evidence="8"/>
<feature type="domain" description="Glycosyltransferase 2-like" evidence="7">
    <location>
        <begin position="5"/>
        <end position="119"/>
    </location>
</feature>
<evidence type="ECO:0000256" key="2">
    <source>
        <dbReference type="ARBA" id="ARBA00010488"/>
    </source>
</evidence>
<comment type="caution">
    <text evidence="8">The sequence shown here is derived from an EMBL/GenBank/DDBJ whole genome shotgun (WGS) entry which is preliminary data.</text>
</comment>
<gene>
    <name evidence="8" type="ORF">J2S17_000984</name>
</gene>
<dbReference type="PANTHER" id="PTHR37316">
    <property type="entry name" value="TEICHOIC ACID GLYCEROL-PHOSPHATE PRIMASE"/>
    <property type="match status" value="1"/>
</dbReference>
<dbReference type="Gene3D" id="3.90.550.10">
    <property type="entry name" value="Spore Coat Polysaccharide Biosynthesis Protein SpsA, Chain A"/>
    <property type="match status" value="1"/>
</dbReference>
<dbReference type="InterPro" id="IPR043148">
    <property type="entry name" value="TagF_C"/>
</dbReference>
<dbReference type="EMBL" id="JAUSUB010000003">
    <property type="protein sequence ID" value="MDQ0269114.1"/>
    <property type="molecule type" value="Genomic_DNA"/>
</dbReference>
<sequence>MKKITVIMPVYNTAEFLQESVYSVMNQTYNHLELMLINDGSEESCTELIEQLSQEDARILPLHINENKGVGFARNLGVEKASHDYIYFLDSDDYLPPHTLELLVNHINDHDMISGSTILTTTKVESTDIKPEATRVNQTLEKSFDNISALNRLIKLDFIKSHQIKFSEEVTCYADLPFIVDMMHHLNVTETPMIKEASYSKRVRNDPISNPALVQLDANKKAVDFLTVYLFLKDNYKNSDQINMFLDDHLLSYYKLKHHLFYQDQATLPLISAAVQKSSTQPKQKLNSFVKAQWKSLKNENYKKFIQQTETEILLKDIKTALSGRTKLKTFLYKKVFTRLPLKEKSIVFESFLGKNYSDSPKNIYEYMLENNPDYQFIWIFNKKREIPGNAKQVKRFSLQYYYYLATSKYWVSNSRIPLHLNKREGNVYLQTWHGTPLKKLVFDMNEVYSANPKYKGHFFEQSRRWDYLISANQYSSDIFKRAFKFDKQMLEFGYPRNDMLHSNIKETNAKKVKEKLNIPADKKVILYAPTWRDDDFYAPGKYKFKLMLDLEKMKNELGDEYVILLRMHYFIADHIETTGVEDFAYNLSKYDDIAELYLISDILITDYSSVFFDYSNLKRPILFYTYDLEKYRDTLRGFYIDMEEEVPGPLLKSTEEIISAISNIEEVERQYEDKYARFYNKFCGWEKGHATEKAVQTVFKD</sequence>
<protein>
    <submittedName>
        <fullName evidence="8">CDP-glycerol glycerophosphotransferase</fullName>
        <ecNumber evidence="8">2.7.8.12</ecNumber>
    </submittedName>
</protein>
<comment type="subcellular location">
    <subcellularLocation>
        <location evidence="1">Cell membrane</location>
        <topology evidence="1">Peripheral membrane protein</topology>
    </subcellularLocation>
</comment>
<evidence type="ECO:0000256" key="5">
    <source>
        <dbReference type="ARBA" id="ARBA00022944"/>
    </source>
</evidence>
<accession>A0ABU0ACY1</accession>
<dbReference type="InterPro" id="IPR001173">
    <property type="entry name" value="Glyco_trans_2-like"/>
</dbReference>